<proteinExistence type="predicted"/>
<feature type="region of interest" description="Disordered" evidence="1">
    <location>
        <begin position="28"/>
        <end position="47"/>
    </location>
</feature>
<dbReference type="WBParaSite" id="MBELARI_LOCUS21273">
    <property type="protein sequence ID" value="MBELARI_LOCUS21273"/>
    <property type="gene ID" value="MBELARI_LOCUS21273"/>
</dbReference>
<evidence type="ECO:0000313" key="2">
    <source>
        <dbReference type="Proteomes" id="UP000887575"/>
    </source>
</evidence>
<feature type="compositionally biased region" description="Basic and acidic residues" evidence="1">
    <location>
        <begin position="280"/>
        <end position="291"/>
    </location>
</feature>
<sequence length="291" mass="32971">MAYISEQLQNGETTTYLEMDGPIGRTTALKNEENERRENDQTTASTSDLYYEEIDGRQHSQTYYKDGEGNSFIIIAQGTVPMSGSENHCDEATFLNIEVQAEHSSHYNGYVPNGMLLDQQQTTILTEIQQGAYETQLHSEALITNGGKNSGLTACKVEYIGNSTRKRKLHFKCEICQLKTGLAIEVPSTLDRANFQRLVKMIEEDGKLGWNQQEITAKLSSFYGKHICGFHAPGYWSQPVENDDQPPLLTPETSFDRNEEIVAKRKLYRDRKNRQQKSPRVVESKDISSTL</sequence>
<dbReference type="AlphaFoldDB" id="A0AAF3F3X5"/>
<organism evidence="2 3">
    <name type="scientific">Mesorhabditis belari</name>
    <dbReference type="NCBI Taxonomy" id="2138241"/>
    <lineage>
        <taxon>Eukaryota</taxon>
        <taxon>Metazoa</taxon>
        <taxon>Ecdysozoa</taxon>
        <taxon>Nematoda</taxon>
        <taxon>Chromadorea</taxon>
        <taxon>Rhabditida</taxon>
        <taxon>Rhabditina</taxon>
        <taxon>Rhabditomorpha</taxon>
        <taxon>Rhabditoidea</taxon>
        <taxon>Rhabditidae</taxon>
        <taxon>Mesorhabditinae</taxon>
        <taxon>Mesorhabditis</taxon>
    </lineage>
</organism>
<feature type="compositionally biased region" description="Polar residues" evidence="1">
    <location>
        <begin position="1"/>
        <end position="16"/>
    </location>
</feature>
<accession>A0AAF3F3X5</accession>
<reference evidence="3" key="1">
    <citation type="submission" date="2024-02" db="UniProtKB">
        <authorList>
            <consortium name="WormBaseParasite"/>
        </authorList>
    </citation>
    <scope>IDENTIFICATION</scope>
</reference>
<feature type="region of interest" description="Disordered" evidence="1">
    <location>
        <begin position="267"/>
        <end position="291"/>
    </location>
</feature>
<feature type="region of interest" description="Disordered" evidence="1">
    <location>
        <begin position="1"/>
        <end position="23"/>
    </location>
</feature>
<name>A0AAF3F3X5_9BILA</name>
<evidence type="ECO:0000256" key="1">
    <source>
        <dbReference type="SAM" id="MobiDB-lite"/>
    </source>
</evidence>
<protein>
    <submittedName>
        <fullName evidence="3">Uncharacterized protein</fullName>
    </submittedName>
</protein>
<dbReference type="Proteomes" id="UP000887575">
    <property type="component" value="Unassembled WGS sequence"/>
</dbReference>
<evidence type="ECO:0000313" key="3">
    <source>
        <dbReference type="WBParaSite" id="MBELARI_LOCUS21273"/>
    </source>
</evidence>
<feature type="compositionally biased region" description="Basic and acidic residues" evidence="1">
    <location>
        <begin position="30"/>
        <end position="40"/>
    </location>
</feature>
<keyword evidence="2" id="KW-1185">Reference proteome</keyword>
<feature type="compositionally biased region" description="Basic residues" evidence="1">
    <location>
        <begin position="267"/>
        <end position="277"/>
    </location>
</feature>